<name>A0A417YQI1_9BACI</name>
<evidence type="ECO:0000313" key="1">
    <source>
        <dbReference type="EMBL" id="RHW36001.1"/>
    </source>
</evidence>
<evidence type="ECO:0000313" key="2">
    <source>
        <dbReference type="Proteomes" id="UP000284416"/>
    </source>
</evidence>
<gene>
    <name evidence="1" type="ORF">D1B31_18100</name>
</gene>
<dbReference type="OrthoDB" id="2965578at2"/>
<reference evidence="1 2" key="1">
    <citation type="journal article" date="2017" name="Int. J. Syst. Evol. Microbiol.">
        <title>Bacillus notoginsengisoli sp. nov., a novel bacterium isolated from the rhizosphere of Panax notoginseng.</title>
        <authorList>
            <person name="Zhang M.Y."/>
            <person name="Cheng J."/>
            <person name="Cai Y."/>
            <person name="Zhang T.Y."/>
            <person name="Wu Y.Y."/>
            <person name="Manikprabhu D."/>
            <person name="Li W.J."/>
            <person name="Zhang Y.X."/>
        </authorList>
    </citation>
    <scope>NUCLEOTIDE SEQUENCE [LARGE SCALE GENOMIC DNA]</scope>
    <source>
        <strain evidence="1 2">JCM 30743</strain>
    </source>
</reference>
<dbReference type="Proteomes" id="UP000284416">
    <property type="component" value="Unassembled WGS sequence"/>
</dbReference>
<dbReference type="EMBL" id="QWEG01000012">
    <property type="protein sequence ID" value="RHW36001.1"/>
    <property type="molecule type" value="Genomic_DNA"/>
</dbReference>
<keyword evidence="2" id="KW-1185">Reference proteome</keyword>
<comment type="caution">
    <text evidence="1">The sequence shown here is derived from an EMBL/GenBank/DDBJ whole genome shotgun (WGS) entry which is preliminary data.</text>
</comment>
<organism evidence="1 2">
    <name type="scientific">Neobacillus notoginsengisoli</name>
    <dbReference type="NCBI Taxonomy" id="1578198"/>
    <lineage>
        <taxon>Bacteria</taxon>
        <taxon>Bacillati</taxon>
        <taxon>Bacillota</taxon>
        <taxon>Bacilli</taxon>
        <taxon>Bacillales</taxon>
        <taxon>Bacillaceae</taxon>
        <taxon>Neobacillus</taxon>
    </lineage>
</organism>
<sequence>MLDGYSFHKGRIVSDGKDVSIFQLNKQEVTSLQFDRLLKEIKSVENNSTKGFSSIALTIDGYNDVVEELYELPHVRRYFNRLIKKLPHFLYYVNPFTRMPPQIIGALSDYTKVAFGVLETPAAVLKRDGNLDNVGKHSVSFSLPPDIGYKMIDAIVAHADKVEFKDKDNELPILLRLIEQSIPKKDHR</sequence>
<dbReference type="AlphaFoldDB" id="A0A417YQI1"/>
<dbReference type="RefSeq" id="WP_118923040.1">
    <property type="nucleotide sequence ID" value="NZ_QWEG01000012.1"/>
</dbReference>
<protein>
    <submittedName>
        <fullName evidence="1">Uncharacterized protein</fullName>
    </submittedName>
</protein>
<proteinExistence type="predicted"/>
<accession>A0A417YQI1</accession>